<feature type="transmembrane region" description="Helical" evidence="2">
    <location>
        <begin position="213"/>
        <end position="239"/>
    </location>
</feature>
<dbReference type="AlphaFoldDB" id="A0A1I7STJ2"/>
<dbReference type="WBParaSite" id="BXY_1636200.1">
    <property type="protein sequence ID" value="BXY_1636200.1"/>
    <property type="gene ID" value="BXY_1636200"/>
</dbReference>
<keyword evidence="7" id="KW-1185">Reference proteome</keyword>
<dbReference type="EMBL" id="CAJFDI010000003">
    <property type="protein sequence ID" value="CAD5221394.1"/>
    <property type="molecule type" value="Genomic_DNA"/>
</dbReference>
<dbReference type="OrthoDB" id="5785048at2759"/>
<proteinExistence type="predicted"/>
<organism evidence="6 8">
    <name type="scientific">Bursaphelenchus xylophilus</name>
    <name type="common">Pinewood nematode worm</name>
    <name type="synonym">Aphelenchoides xylophilus</name>
    <dbReference type="NCBI Taxonomy" id="6326"/>
    <lineage>
        <taxon>Eukaryota</taxon>
        <taxon>Metazoa</taxon>
        <taxon>Ecdysozoa</taxon>
        <taxon>Nematoda</taxon>
        <taxon>Chromadorea</taxon>
        <taxon>Rhabditida</taxon>
        <taxon>Tylenchina</taxon>
        <taxon>Tylenchomorpha</taxon>
        <taxon>Aphelenchoidea</taxon>
        <taxon>Aphelenchoididae</taxon>
        <taxon>Bursaphelenchus</taxon>
    </lineage>
</organism>
<keyword evidence="2" id="KW-1133">Transmembrane helix</keyword>
<evidence type="ECO:0000256" key="2">
    <source>
        <dbReference type="SAM" id="Phobius"/>
    </source>
</evidence>
<name>A0A1I7STJ2_BURXY</name>
<feature type="signal peptide" evidence="3">
    <location>
        <begin position="1"/>
        <end position="19"/>
    </location>
</feature>
<evidence type="ECO:0000313" key="8">
    <source>
        <dbReference type="WBParaSite" id="BXY_1636200.1"/>
    </source>
</evidence>
<reference evidence="8" key="1">
    <citation type="submission" date="2016-11" db="UniProtKB">
        <authorList>
            <consortium name="WormBaseParasite"/>
        </authorList>
    </citation>
    <scope>IDENTIFICATION</scope>
</reference>
<evidence type="ECO:0000313" key="4">
    <source>
        <dbReference type="EMBL" id="CAD5221394.1"/>
    </source>
</evidence>
<evidence type="ECO:0000256" key="1">
    <source>
        <dbReference type="SAM" id="MobiDB-lite"/>
    </source>
</evidence>
<feature type="compositionally biased region" description="Basic and acidic residues" evidence="1">
    <location>
        <begin position="303"/>
        <end position="359"/>
    </location>
</feature>
<keyword evidence="2" id="KW-0472">Membrane</keyword>
<feature type="region of interest" description="Disordered" evidence="1">
    <location>
        <begin position="298"/>
        <end position="372"/>
    </location>
</feature>
<dbReference type="EMBL" id="CAJFCV020000003">
    <property type="protein sequence ID" value="CAG9108348.1"/>
    <property type="molecule type" value="Genomic_DNA"/>
</dbReference>
<dbReference type="Proteomes" id="UP000659654">
    <property type="component" value="Unassembled WGS sequence"/>
</dbReference>
<sequence>MKVTLLCCLSLSLSPYLSAVPTPLINLHEGFIGLNDRFMEPPYFKPIAKNKAYTLEIFMGNVDEFDYMVDYCVANNIRFMDSYGCLRPDNVFSDYLETEQYTRPGAVKRTLVHFYPQDVFLNIECVITVFSCSGCAEHSCHTHPRIRYPNFTMPIRCSYPVSQPYALPPTQPYPIVPPAPPAPSPPLPYPLAPPPIPVPGPQRCERCLWGLPWWLWLIFFILLLILLCLIISLCLCCLLRRRRRTRLTENTVPHKEIYTIEKGIQAEKLSDSSGLTRRELDRHGSVRLINEHPSINNRSRRSLSVDRHHQRSEETRRETGEEQRRLEQMRRDERRDQMVREQRMREQAIREERSREQAARRHGNGHKRAGGAAYDNHQFDVYEEDGMERVVTESRVFYENYPPTTQTTEISAERSGESYVSPHPPSIHLQLQRELQDNQRMRQRREPLEEYREDGEEIRNARSYRNRPIHHSNEALREETVRTMRQSSVI</sequence>
<keyword evidence="2" id="KW-0812">Transmembrane</keyword>
<dbReference type="Proteomes" id="UP000095284">
    <property type="component" value="Unplaced"/>
</dbReference>
<reference evidence="5" key="2">
    <citation type="submission" date="2020-08" db="EMBL/GenBank/DDBJ databases">
        <authorList>
            <person name="Kikuchi T."/>
        </authorList>
    </citation>
    <scope>NUCLEOTIDE SEQUENCE</scope>
    <source>
        <strain evidence="4">Ka4C1</strain>
    </source>
</reference>
<feature type="region of interest" description="Disordered" evidence="1">
    <location>
        <begin position="440"/>
        <end position="459"/>
    </location>
</feature>
<evidence type="ECO:0000313" key="5">
    <source>
        <dbReference type="EMBL" id="CAG9108348.1"/>
    </source>
</evidence>
<evidence type="ECO:0000313" key="7">
    <source>
        <dbReference type="Proteomes" id="UP000659654"/>
    </source>
</evidence>
<accession>A0A1I7STJ2</accession>
<protein>
    <submittedName>
        <fullName evidence="4">(pine wood nematode) hypothetical protein</fullName>
    </submittedName>
</protein>
<feature type="chain" id="PRO_5036022280" evidence="3">
    <location>
        <begin position="20"/>
        <end position="490"/>
    </location>
</feature>
<gene>
    <name evidence="4" type="ORF">BXYJ_LOCUS6656</name>
</gene>
<keyword evidence="3" id="KW-0732">Signal</keyword>
<dbReference type="Proteomes" id="UP000582659">
    <property type="component" value="Unassembled WGS sequence"/>
</dbReference>
<feature type="compositionally biased region" description="Basic residues" evidence="1">
    <location>
        <begin position="360"/>
        <end position="369"/>
    </location>
</feature>
<dbReference type="eggNOG" id="ENOG502S9W3">
    <property type="taxonomic scope" value="Eukaryota"/>
</dbReference>
<evidence type="ECO:0000313" key="6">
    <source>
        <dbReference type="Proteomes" id="UP000095284"/>
    </source>
</evidence>
<dbReference type="SMR" id="A0A1I7STJ2"/>
<feature type="compositionally biased region" description="Basic and acidic residues" evidence="1">
    <location>
        <begin position="440"/>
        <end position="450"/>
    </location>
</feature>
<evidence type="ECO:0000256" key="3">
    <source>
        <dbReference type="SAM" id="SignalP"/>
    </source>
</evidence>